<protein>
    <submittedName>
        <fullName evidence="1">Uncharacterized protein</fullName>
    </submittedName>
</protein>
<reference evidence="1 2" key="1">
    <citation type="submission" date="2018-03" db="EMBL/GenBank/DDBJ databases">
        <authorList>
            <person name="Keele B.F."/>
        </authorList>
    </citation>
    <scope>NUCLEOTIDE SEQUENCE [LARGE SCALE GENOMIC DNA]</scope>
    <source>
        <strain evidence="1">ZCTH4_d</strain>
    </source>
</reference>
<evidence type="ECO:0000313" key="2">
    <source>
        <dbReference type="Proteomes" id="UP000257014"/>
    </source>
</evidence>
<gene>
    <name evidence="1" type="ORF">C6P37_15210</name>
</gene>
<organism evidence="1 2">
    <name type="scientific">Caldibacillus debilis</name>
    <dbReference type="NCBI Taxonomy" id="301148"/>
    <lineage>
        <taxon>Bacteria</taxon>
        <taxon>Bacillati</taxon>
        <taxon>Bacillota</taxon>
        <taxon>Bacilli</taxon>
        <taxon>Bacillales</taxon>
        <taxon>Bacillaceae</taxon>
        <taxon>Caldibacillus</taxon>
    </lineage>
</organism>
<name>A0A3E0JYS5_9BACI</name>
<proteinExistence type="predicted"/>
<dbReference type="Proteomes" id="UP000257014">
    <property type="component" value="Unassembled WGS sequence"/>
</dbReference>
<comment type="caution">
    <text evidence="1">The sequence shown here is derived from an EMBL/GenBank/DDBJ whole genome shotgun (WGS) entry which is preliminary data.</text>
</comment>
<evidence type="ECO:0000313" key="1">
    <source>
        <dbReference type="EMBL" id="REJ25139.1"/>
    </source>
</evidence>
<accession>A0A3E0JYS5</accession>
<sequence>MRKTGPRVNIVRKLQHRFEPFDEEERAARNIRPASMSVFRARGRGAMASLSQKTKRMGNPILISFPAGGLFF</sequence>
<dbReference type="AlphaFoldDB" id="A0A3E0JYS5"/>
<dbReference type="EMBL" id="QEWE01000034">
    <property type="protein sequence ID" value="REJ25139.1"/>
    <property type="molecule type" value="Genomic_DNA"/>
</dbReference>